<keyword evidence="2" id="KW-1185">Reference proteome</keyword>
<reference evidence="1 2" key="1">
    <citation type="journal article" date="2012" name="J. Bacteriol.">
        <title>Draft Genome Sequence of Mesorhizobium alhagi CCNWXJ12-2T, a Novel Salt-Resistant Species Isolated from the Desert of Northwestern China.</title>
        <authorList>
            <person name="Zhou M."/>
            <person name="Chen W."/>
            <person name="Chen H."/>
            <person name="Wei G."/>
        </authorList>
    </citation>
    <scope>NUCLEOTIDE SEQUENCE [LARGE SCALE GENOMIC DNA]</scope>
    <source>
        <strain evidence="1 2">CCNWXJ12-2</strain>
    </source>
</reference>
<dbReference type="EMBL" id="AHAM01000007">
    <property type="protein sequence ID" value="EHK59294.1"/>
    <property type="molecule type" value="Genomic_DNA"/>
</dbReference>
<gene>
    <name evidence="1" type="ORF">MAXJ12_00517</name>
</gene>
<dbReference type="InterPro" id="IPR058532">
    <property type="entry name" value="YjbR/MT2646/Rv2570-like"/>
</dbReference>
<dbReference type="RefSeq" id="WP_008833761.1">
    <property type="nucleotide sequence ID" value="NZ_AHAM01000007.1"/>
</dbReference>
<protein>
    <recommendedName>
        <fullName evidence="3">MmcQ/YjbR family DNA-binding protein</fullName>
    </recommendedName>
</protein>
<dbReference type="PATRIC" id="fig|1107882.3.peg.99"/>
<evidence type="ECO:0000313" key="2">
    <source>
        <dbReference type="Proteomes" id="UP000003250"/>
    </source>
</evidence>
<proteinExistence type="predicted"/>
<evidence type="ECO:0000313" key="1">
    <source>
        <dbReference type="EMBL" id="EHK59294.1"/>
    </source>
</evidence>
<accession>H0HIZ9</accession>
<dbReference type="OrthoDB" id="954305at2"/>
<dbReference type="Pfam" id="PF04237">
    <property type="entry name" value="YjbR"/>
    <property type="match status" value="1"/>
</dbReference>
<organism evidence="1 2">
    <name type="scientific">Mesorhizobium alhagi CCNWXJ12-2</name>
    <dbReference type="NCBI Taxonomy" id="1107882"/>
    <lineage>
        <taxon>Bacteria</taxon>
        <taxon>Pseudomonadati</taxon>
        <taxon>Pseudomonadota</taxon>
        <taxon>Alphaproteobacteria</taxon>
        <taxon>Hyphomicrobiales</taxon>
        <taxon>Phyllobacteriaceae</taxon>
        <taxon>Allomesorhizobium</taxon>
    </lineage>
</organism>
<dbReference type="AlphaFoldDB" id="H0HIZ9"/>
<dbReference type="Proteomes" id="UP000003250">
    <property type="component" value="Unassembled WGS sequence"/>
</dbReference>
<evidence type="ECO:0008006" key="3">
    <source>
        <dbReference type="Google" id="ProtNLM"/>
    </source>
</evidence>
<name>H0HIZ9_9HYPH</name>
<sequence length="143" mass="15868">MAGRRIVSRHNPQFAEGELAPAFAKLVQAAGQLPEIAQSTWFNTPSLKVRGKSLCRVKDPDTVVLMCPLEEKDLLIAAAPDIYFETDHYKGWPAILVRIDAISTAELALRLERAFAMQAPRALLRAWRNSQGISSGFLPGRLR</sequence>